<name>A0A519BDI5_9DELT</name>
<evidence type="ECO:0000313" key="1">
    <source>
        <dbReference type="EMBL" id="RZD15308.1"/>
    </source>
</evidence>
<evidence type="ECO:0000313" key="2">
    <source>
        <dbReference type="Proteomes" id="UP000320813"/>
    </source>
</evidence>
<accession>A0A519BDI5</accession>
<dbReference type="Proteomes" id="UP000320813">
    <property type="component" value="Unassembled WGS sequence"/>
</dbReference>
<gene>
    <name evidence="1" type="ORF">EVJ47_03285</name>
</gene>
<comment type="caution">
    <text evidence="1">The sequence shown here is derived from an EMBL/GenBank/DDBJ whole genome shotgun (WGS) entry which is preliminary data.</text>
</comment>
<protein>
    <submittedName>
        <fullName evidence="1">Antitoxin, RHH family protein</fullName>
    </submittedName>
</protein>
<organism evidence="1 2">
    <name type="scientific">Candidatus Acidulodesulfobacterium ferriphilum</name>
    <dbReference type="NCBI Taxonomy" id="2597223"/>
    <lineage>
        <taxon>Bacteria</taxon>
        <taxon>Deltaproteobacteria</taxon>
        <taxon>Candidatus Acidulodesulfobacterales</taxon>
        <taxon>Candidatus Acidulodesulfobacterium</taxon>
    </lineage>
</organism>
<sequence length="78" mass="8988">MPTKNPRLNVVLDKRTAELVDILSKKRDISKSALAKELIEKAIELEEDFYLAEIAETRNKTLKGNPISEEKFWKPYGI</sequence>
<dbReference type="AlphaFoldDB" id="A0A519BDI5"/>
<dbReference type="EMBL" id="SGBD01000001">
    <property type="protein sequence ID" value="RZD15308.1"/>
    <property type="molecule type" value="Genomic_DNA"/>
</dbReference>
<proteinExistence type="predicted"/>
<reference evidence="1 2" key="1">
    <citation type="submission" date="2019-01" db="EMBL/GenBank/DDBJ databases">
        <title>Insights into ecological role of a new deltaproteobacterial order Candidatus Sinidesulfobacterales (Sva0485) by metagenomics and metatranscriptomics.</title>
        <authorList>
            <person name="Tan S."/>
            <person name="Liu J."/>
            <person name="Fang Y."/>
            <person name="Hedlund B.P."/>
            <person name="Lian Z.H."/>
            <person name="Huang L.Y."/>
            <person name="Li J.T."/>
            <person name="Huang L.N."/>
            <person name="Li W.J."/>
            <person name="Jiang H.C."/>
            <person name="Dong H.L."/>
            <person name="Shu W.S."/>
        </authorList>
    </citation>
    <scope>NUCLEOTIDE SEQUENCE [LARGE SCALE GENOMIC DNA]</scope>
    <source>
        <strain evidence="1">AP3</strain>
    </source>
</reference>